<organism evidence="3 4">
    <name type="scientific">Phytophthora lilii</name>
    <dbReference type="NCBI Taxonomy" id="2077276"/>
    <lineage>
        <taxon>Eukaryota</taxon>
        <taxon>Sar</taxon>
        <taxon>Stramenopiles</taxon>
        <taxon>Oomycota</taxon>
        <taxon>Peronosporomycetes</taxon>
        <taxon>Peronosporales</taxon>
        <taxon>Peronosporaceae</taxon>
        <taxon>Phytophthora</taxon>
    </lineage>
</organism>
<protein>
    <submittedName>
        <fullName evidence="3">Unnamed protein product</fullName>
    </submittedName>
</protein>
<evidence type="ECO:0000256" key="1">
    <source>
        <dbReference type="SAM" id="Coils"/>
    </source>
</evidence>
<accession>A0A9W6TNJ8</accession>
<name>A0A9W6TNJ8_9STRA</name>
<reference evidence="3" key="1">
    <citation type="submission" date="2023-04" db="EMBL/GenBank/DDBJ databases">
        <title>Phytophthora lilii NBRC 32176.</title>
        <authorList>
            <person name="Ichikawa N."/>
            <person name="Sato H."/>
            <person name="Tonouchi N."/>
        </authorList>
    </citation>
    <scope>NUCLEOTIDE SEQUENCE</scope>
    <source>
        <strain evidence="3">NBRC 32176</strain>
    </source>
</reference>
<sequence length="380" mass="41524">MEAHVRADRPSLTIVTNLSQQAAKSKHNNAAVFPHAINNYHLLKNRLLSSPSTCALSPASTPTSVSTAPPPAPAILNSAAQKLIAPAAATRSRGYKYCSDPDCASPMASDRIPLRAAEPITSRPATPCAGMSPHVSTMSSDTYFKLLKKSQVLEHVVQLSSHVGQSEERVRRLQCEQARAQCVQDRIFAELERYRRQVVDAQQQFLGLIESLTALCLREEQLQASGDDGSDDSGPHTPINAEEQTLQDLQRASSPTARLSSSANGSTLETQALAIVGRLRVQQLEAICARYEQQLVGSEAALSQAIYSDPARESAAKIAQLEAQNLQHETEKQALKIQLELARGQATNLQEQLTQTQERRTTLEHVHRRFLSGSCFLALY</sequence>
<feature type="coiled-coil region" evidence="1">
    <location>
        <begin position="281"/>
        <end position="366"/>
    </location>
</feature>
<dbReference type="AlphaFoldDB" id="A0A9W6TNJ8"/>
<proteinExistence type="predicted"/>
<dbReference type="Proteomes" id="UP001165083">
    <property type="component" value="Unassembled WGS sequence"/>
</dbReference>
<comment type="caution">
    <text evidence="3">The sequence shown here is derived from an EMBL/GenBank/DDBJ whole genome shotgun (WGS) entry which is preliminary data.</text>
</comment>
<keyword evidence="4" id="KW-1185">Reference proteome</keyword>
<evidence type="ECO:0000256" key="2">
    <source>
        <dbReference type="SAM" id="MobiDB-lite"/>
    </source>
</evidence>
<evidence type="ECO:0000313" key="3">
    <source>
        <dbReference type="EMBL" id="GMF15876.1"/>
    </source>
</evidence>
<evidence type="ECO:0000313" key="4">
    <source>
        <dbReference type="Proteomes" id="UP001165083"/>
    </source>
</evidence>
<feature type="region of interest" description="Disordered" evidence="2">
    <location>
        <begin position="244"/>
        <end position="264"/>
    </location>
</feature>
<keyword evidence="1" id="KW-0175">Coiled coil</keyword>
<gene>
    <name evidence="3" type="ORF">Plil01_000554700</name>
</gene>
<dbReference type="EMBL" id="BSXW01000232">
    <property type="protein sequence ID" value="GMF15876.1"/>
    <property type="molecule type" value="Genomic_DNA"/>
</dbReference>
<dbReference type="OrthoDB" id="72630at2759"/>